<evidence type="ECO:0000313" key="1">
    <source>
        <dbReference type="EMBL" id="ACL45839.1"/>
    </source>
</evidence>
<organism evidence="1">
    <name type="scientific">Cyanothece sp. (strain PCC 7425 / ATCC 29141)</name>
    <dbReference type="NCBI Taxonomy" id="395961"/>
    <lineage>
        <taxon>Bacteria</taxon>
        <taxon>Bacillati</taxon>
        <taxon>Cyanobacteriota</taxon>
        <taxon>Cyanophyceae</taxon>
        <taxon>Gomontiellales</taxon>
        <taxon>Cyanothecaceae</taxon>
        <taxon>Cyanothece</taxon>
    </lineage>
</organism>
<proteinExistence type="predicted"/>
<sequence>MSKIVIDVREAVKSAATYLRSIQDMMSDSNALVTDVRLEEEGNT</sequence>
<dbReference type="EMBL" id="CP001344">
    <property type="protein sequence ID" value="ACL45839.1"/>
    <property type="molecule type" value="Genomic_DNA"/>
</dbReference>
<name>B8HR18_CYAP4</name>
<reference evidence="1" key="1">
    <citation type="submission" date="2009-01" db="EMBL/GenBank/DDBJ databases">
        <title>Complete sequence of chromosome Cyanothece sp. PCC 7425.</title>
        <authorList>
            <consortium name="US DOE Joint Genome Institute"/>
            <person name="Lucas S."/>
            <person name="Copeland A."/>
            <person name="Lapidus A."/>
            <person name="Glavina del Rio T."/>
            <person name="Dalin E."/>
            <person name="Tice H."/>
            <person name="Bruce D."/>
            <person name="Goodwin L."/>
            <person name="Pitluck S."/>
            <person name="Sims D."/>
            <person name="Meineke L."/>
            <person name="Brettin T."/>
            <person name="Detter J.C."/>
            <person name="Han C."/>
            <person name="Larimer F."/>
            <person name="Land M."/>
            <person name="Hauser L."/>
            <person name="Kyrpides N."/>
            <person name="Ovchinnikova G."/>
            <person name="Liberton M."/>
            <person name="Stoeckel J."/>
            <person name="Banerjee A."/>
            <person name="Singh A."/>
            <person name="Page L."/>
            <person name="Sato H."/>
            <person name="Zhao L."/>
            <person name="Sherman L."/>
            <person name="Pakrasi H."/>
            <person name="Richardson P."/>
        </authorList>
    </citation>
    <scope>NUCLEOTIDE SEQUENCE</scope>
    <source>
        <strain evidence="1">PCC 7425</strain>
    </source>
</reference>
<dbReference type="KEGG" id="cyn:Cyan7425_3517"/>
<accession>B8HR18</accession>
<gene>
    <name evidence="1" type="ordered locus">Cyan7425_3517</name>
</gene>
<dbReference type="HOGENOM" id="CLU_3215193_0_0_3"/>
<protein>
    <submittedName>
        <fullName evidence="1">Uncharacterized protein</fullName>
    </submittedName>
</protein>
<dbReference type="AlphaFoldDB" id="B8HR18"/>